<gene>
    <name evidence="1" type="primary">SUR1</name>
    <name evidence="1" type="ORF">SLS53_005526</name>
</gene>
<comment type="caution">
    <text evidence="1">The sequence shown here is derived from an EMBL/GenBank/DDBJ whole genome shotgun (WGS) entry which is preliminary data.</text>
</comment>
<keyword evidence="1" id="KW-0862">Zinc</keyword>
<sequence>MNFFPTWMNDLAQHHIGQNADHGHNGCAFGEFDLGPISHCHAPSLQVSSAQDGLAILPNNIQGDVFAECGAAIQSTEDLLLHVQQHYQQQPPFQQQQHQPFLVGDAADSPQVNGALASGGAEGRTVRVPNPIYSHGIYLGGLTPAITPAQHQNNKGNYRLSTAAIEQGPQSSILGIKGFQAQGSPSVSEADTQECHGKTCLWQDSKDGLCGRICQDEEELEKHVQNDHVDKMLKTSEMVQGVLREGFFCPWHGCSRKGESKPFEQKSKIRRHMVSHTGRLAGNAGH</sequence>
<dbReference type="Proteomes" id="UP001320245">
    <property type="component" value="Unassembled WGS sequence"/>
</dbReference>
<protein>
    <submittedName>
        <fullName evidence="1">Zinc-finger protein</fullName>
    </submittedName>
</protein>
<keyword evidence="2" id="KW-1185">Reference proteome</keyword>
<dbReference type="Gene3D" id="3.30.160.60">
    <property type="entry name" value="Classic Zinc Finger"/>
    <property type="match status" value="1"/>
</dbReference>
<dbReference type="InterPro" id="IPR036236">
    <property type="entry name" value="Znf_C2H2_sf"/>
</dbReference>
<dbReference type="SUPFAM" id="SSF57667">
    <property type="entry name" value="beta-beta-alpha zinc fingers"/>
    <property type="match status" value="1"/>
</dbReference>
<evidence type="ECO:0000313" key="2">
    <source>
        <dbReference type="Proteomes" id="UP001320245"/>
    </source>
</evidence>
<keyword evidence="1" id="KW-0479">Metal-binding</keyword>
<proteinExistence type="predicted"/>
<name>A0AAN9YFV4_9PEZI</name>
<dbReference type="GO" id="GO:0008270">
    <property type="term" value="F:zinc ion binding"/>
    <property type="evidence" value="ECO:0007669"/>
    <property type="project" value="UniProtKB-KW"/>
</dbReference>
<reference evidence="1 2" key="1">
    <citation type="journal article" date="2023" name="PLoS ONE">
        <title>Cytospora paraplurivora sp. nov. isolated from orchards with fruit tree decline syndrome in Ontario, Canada.</title>
        <authorList>
            <person name="Ilyukhin E."/>
            <person name="Nguyen H.D.T."/>
            <person name="Castle A.J."/>
            <person name="Ellouze W."/>
        </authorList>
    </citation>
    <scope>NUCLEOTIDE SEQUENCE [LARGE SCALE GENOMIC DNA]</scope>
    <source>
        <strain evidence="1 2">FDS-564</strain>
    </source>
</reference>
<accession>A0AAN9YFV4</accession>
<evidence type="ECO:0000313" key="1">
    <source>
        <dbReference type="EMBL" id="KAK7739932.1"/>
    </source>
</evidence>
<dbReference type="AlphaFoldDB" id="A0AAN9YFV4"/>
<organism evidence="1 2">
    <name type="scientific">Cytospora paraplurivora</name>
    <dbReference type="NCBI Taxonomy" id="2898453"/>
    <lineage>
        <taxon>Eukaryota</taxon>
        <taxon>Fungi</taxon>
        <taxon>Dikarya</taxon>
        <taxon>Ascomycota</taxon>
        <taxon>Pezizomycotina</taxon>
        <taxon>Sordariomycetes</taxon>
        <taxon>Sordariomycetidae</taxon>
        <taxon>Diaporthales</taxon>
        <taxon>Cytosporaceae</taxon>
        <taxon>Cytospora</taxon>
    </lineage>
</organism>
<dbReference type="EMBL" id="JAJSPL020000021">
    <property type="protein sequence ID" value="KAK7739932.1"/>
    <property type="molecule type" value="Genomic_DNA"/>
</dbReference>
<keyword evidence="1" id="KW-0863">Zinc-finger</keyword>